<accession>A0AAN8S617</accession>
<comment type="caution">
    <text evidence="2">The sequence shown here is derived from an EMBL/GenBank/DDBJ whole genome shotgun (WGS) entry which is preliminary data.</text>
</comment>
<evidence type="ECO:0000256" key="1">
    <source>
        <dbReference type="SAM" id="MobiDB-lite"/>
    </source>
</evidence>
<organism evidence="2 3">
    <name type="scientific">Polyplax serrata</name>
    <name type="common">Common mouse louse</name>
    <dbReference type="NCBI Taxonomy" id="468196"/>
    <lineage>
        <taxon>Eukaryota</taxon>
        <taxon>Metazoa</taxon>
        <taxon>Ecdysozoa</taxon>
        <taxon>Arthropoda</taxon>
        <taxon>Hexapoda</taxon>
        <taxon>Insecta</taxon>
        <taxon>Pterygota</taxon>
        <taxon>Neoptera</taxon>
        <taxon>Paraneoptera</taxon>
        <taxon>Psocodea</taxon>
        <taxon>Troctomorpha</taxon>
        <taxon>Phthiraptera</taxon>
        <taxon>Anoplura</taxon>
        <taxon>Polyplacidae</taxon>
        <taxon>Polyplax</taxon>
    </lineage>
</organism>
<dbReference type="EMBL" id="JAWJWE010000003">
    <property type="protein sequence ID" value="KAK6640020.1"/>
    <property type="molecule type" value="Genomic_DNA"/>
</dbReference>
<dbReference type="Proteomes" id="UP001372834">
    <property type="component" value="Unassembled WGS sequence"/>
</dbReference>
<feature type="region of interest" description="Disordered" evidence="1">
    <location>
        <begin position="42"/>
        <end position="71"/>
    </location>
</feature>
<dbReference type="AlphaFoldDB" id="A0AAN8S617"/>
<gene>
    <name evidence="2" type="ORF">RUM43_008297</name>
</gene>
<evidence type="ECO:0000313" key="2">
    <source>
        <dbReference type="EMBL" id="KAK6640020.1"/>
    </source>
</evidence>
<protein>
    <submittedName>
        <fullName evidence="2">Uncharacterized protein</fullName>
    </submittedName>
</protein>
<proteinExistence type="predicted"/>
<evidence type="ECO:0000313" key="3">
    <source>
        <dbReference type="Proteomes" id="UP001372834"/>
    </source>
</evidence>
<sequence length="95" mass="10689">MDYVSGAEVRLVTLSHPDSERYKKGQDKTTVYGYEAALKKENGNKQIKSQRPRWDTKSCQNQNGPPQDEPNLKIQSAVSEGTLNRTGSHQQTILI</sequence>
<reference evidence="2 3" key="1">
    <citation type="submission" date="2023-10" db="EMBL/GenBank/DDBJ databases">
        <title>Genomes of two closely related lineages of the louse Polyplax serrata with different host specificities.</title>
        <authorList>
            <person name="Martinu J."/>
            <person name="Tarabai H."/>
            <person name="Stefka J."/>
            <person name="Hypsa V."/>
        </authorList>
    </citation>
    <scope>NUCLEOTIDE SEQUENCE [LARGE SCALE GENOMIC DNA]</scope>
    <source>
        <strain evidence="2">HR10_N</strain>
    </source>
</reference>
<name>A0AAN8S617_POLSC</name>